<protein>
    <submittedName>
        <fullName evidence="3">Molybdopterin-guanine dinucleotide biosynthesis protein B</fullName>
    </submittedName>
</protein>
<evidence type="ECO:0000313" key="3">
    <source>
        <dbReference type="EMBL" id="UNO49710.1"/>
    </source>
</evidence>
<dbReference type="Pfam" id="PF03205">
    <property type="entry name" value="MobB"/>
    <property type="match status" value="1"/>
</dbReference>
<dbReference type="PANTHER" id="PTHR40072:SF1">
    <property type="entry name" value="MOLYBDOPTERIN-GUANINE DINUCLEOTIDE BIOSYNTHESIS ADAPTER PROTEIN"/>
    <property type="match status" value="1"/>
</dbReference>
<organism evidence="3 4">
    <name type="scientific">Alicyclobacillus acidoterrestris (strain ATCC 49025 / DSM 3922 / CIP 106132 / NCIMB 13137 / GD3B)</name>
    <dbReference type="NCBI Taxonomy" id="1356854"/>
    <lineage>
        <taxon>Bacteria</taxon>
        <taxon>Bacillati</taxon>
        <taxon>Bacillota</taxon>
        <taxon>Bacilli</taxon>
        <taxon>Bacillales</taxon>
        <taxon>Alicyclobacillaceae</taxon>
        <taxon>Alicyclobacillus</taxon>
    </lineage>
</organism>
<feature type="domain" description="Molybdopterin-guanine dinucleotide biosynthesis protein B (MobB)" evidence="2">
    <location>
        <begin position="7"/>
        <end position="136"/>
    </location>
</feature>
<dbReference type="RefSeq" id="WP_021297406.1">
    <property type="nucleotide sequence ID" value="NZ_AURB01000151.1"/>
</dbReference>
<evidence type="ECO:0000313" key="4">
    <source>
        <dbReference type="Proteomes" id="UP000829401"/>
    </source>
</evidence>
<evidence type="ECO:0000259" key="2">
    <source>
        <dbReference type="Pfam" id="PF03205"/>
    </source>
</evidence>
<name>T0BTR6_ALIAG</name>
<dbReference type="KEGG" id="aaco:K1I37_04020"/>
<feature type="region of interest" description="Disordered" evidence="1">
    <location>
        <begin position="39"/>
        <end position="59"/>
    </location>
</feature>
<dbReference type="STRING" id="1356854.N007_11790"/>
<dbReference type="Proteomes" id="UP000829401">
    <property type="component" value="Chromosome"/>
</dbReference>
<reference evidence="4" key="1">
    <citation type="journal article" date="2022" name="G3 (Bethesda)">
        <title>Unveiling the complete genome sequence of Alicyclobacillus acidoterrestris DSM 3922T, a taint-producing strain.</title>
        <authorList>
            <person name="Leonardo I.C."/>
            <person name="Barreto Crespo M.T."/>
            <person name="Gaspar F.B."/>
        </authorList>
    </citation>
    <scope>NUCLEOTIDE SEQUENCE [LARGE SCALE GENOMIC DNA]</scope>
    <source>
        <strain evidence="4">DSM 3922</strain>
    </source>
</reference>
<dbReference type="AlphaFoldDB" id="T0BTR6"/>
<gene>
    <name evidence="3" type="ORF">K1I37_04020</name>
</gene>
<accession>T0BTR6</accession>
<proteinExistence type="predicted"/>
<dbReference type="InterPro" id="IPR052539">
    <property type="entry name" value="MGD_biosynthesis_adapter"/>
</dbReference>
<sequence length="186" mass="20581">MTDVRLISVVGYQDAGKTQVVEALVAWLRRGGAGVGVIKHDGHADSPDHPTDWEKRGSDTERVARAGARWTMIASRRGWMLHDWASEDADVTDWIRTMIGAIASTGAQLDWLVVEGAKRSPLPKVLVARDLNQLRPLLDSVGAGAVAVCWTGDIHHDERVQLSQFHLSDIGDLIRHLTTQPLIWRE</sequence>
<dbReference type="InterPro" id="IPR027417">
    <property type="entry name" value="P-loop_NTPase"/>
</dbReference>
<evidence type="ECO:0000256" key="1">
    <source>
        <dbReference type="SAM" id="MobiDB-lite"/>
    </source>
</evidence>
<dbReference type="GO" id="GO:0005525">
    <property type="term" value="F:GTP binding"/>
    <property type="evidence" value="ECO:0007669"/>
    <property type="project" value="InterPro"/>
</dbReference>
<dbReference type="PANTHER" id="PTHR40072">
    <property type="entry name" value="MOLYBDOPTERIN-GUANINE DINUCLEOTIDE BIOSYNTHESIS ADAPTER PROTEIN-RELATED"/>
    <property type="match status" value="1"/>
</dbReference>
<accession>A0A9E6ZG66</accession>
<dbReference type="eggNOG" id="COG1763">
    <property type="taxonomic scope" value="Bacteria"/>
</dbReference>
<dbReference type="EMBL" id="CP080467">
    <property type="protein sequence ID" value="UNO49710.1"/>
    <property type="molecule type" value="Genomic_DNA"/>
</dbReference>
<dbReference type="Gene3D" id="3.40.50.300">
    <property type="entry name" value="P-loop containing nucleotide triphosphate hydrolases"/>
    <property type="match status" value="1"/>
</dbReference>
<dbReference type="SUPFAM" id="SSF52540">
    <property type="entry name" value="P-loop containing nucleoside triphosphate hydrolases"/>
    <property type="match status" value="1"/>
</dbReference>
<dbReference type="GO" id="GO:0006777">
    <property type="term" value="P:Mo-molybdopterin cofactor biosynthetic process"/>
    <property type="evidence" value="ECO:0007669"/>
    <property type="project" value="InterPro"/>
</dbReference>
<keyword evidence="4" id="KW-1185">Reference proteome</keyword>
<dbReference type="InterPro" id="IPR004435">
    <property type="entry name" value="MobB_dom"/>
</dbReference>
<dbReference type="OrthoDB" id="9786803at2"/>